<dbReference type="EMBL" id="CP061538">
    <property type="protein sequence ID" value="QNV39476.1"/>
    <property type="molecule type" value="Genomic_DNA"/>
</dbReference>
<keyword evidence="2" id="KW-1133">Transmembrane helix</keyword>
<gene>
    <name evidence="3" type="ORF">IDM48_08835</name>
</gene>
<feature type="transmembrane region" description="Helical" evidence="2">
    <location>
        <begin position="329"/>
        <end position="351"/>
    </location>
</feature>
<dbReference type="InterPro" id="IPR010178">
    <property type="entry name" value="Lit"/>
</dbReference>
<feature type="compositionally biased region" description="Polar residues" evidence="1">
    <location>
        <begin position="1"/>
        <end position="16"/>
    </location>
</feature>
<feature type="transmembrane region" description="Helical" evidence="2">
    <location>
        <begin position="270"/>
        <end position="292"/>
    </location>
</feature>
<dbReference type="NCBIfam" id="TIGR01906">
    <property type="entry name" value="integ_TIGR01906"/>
    <property type="match status" value="1"/>
</dbReference>
<feature type="region of interest" description="Disordered" evidence="1">
    <location>
        <begin position="1"/>
        <end position="40"/>
    </location>
</feature>
<keyword evidence="4" id="KW-1185">Reference proteome</keyword>
<evidence type="ECO:0000313" key="4">
    <source>
        <dbReference type="Proteomes" id="UP000516421"/>
    </source>
</evidence>
<proteinExistence type="predicted"/>
<dbReference type="AlphaFoldDB" id="A0A7H2BII0"/>
<name>A0A7H2BII0_9MICC</name>
<dbReference type="RefSeq" id="WP_083147134.1">
    <property type="nucleotide sequence ID" value="NZ_CP061538.1"/>
</dbReference>
<keyword evidence="2" id="KW-0812">Transmembrane</keyword>
<organism evidence="3 4">
    <name type="scientific">Rothia amarae</name>
    <dbReference type="NCBI Taxonomy" id="169480"/>
    <lineage>
        <taxon>Bacteria</taxon>
        <taxon>Bacillati</taxon>
        <taxon>Actinomycetota</taxon>
        <taxon>Actinomycetes</taxon>
        <taxon>Micrococcales</taxon>
        <taxon>Micrococcaceae</taxon>
        <taxon>Rothia</taxon>
    </lineage>
</organism>
<keyword evidence="2" id="KW-0472">Membrane</keyword>
<feature type="transmembrane region" description="Helical" evidence="2">
    <location>
        <begin position="236"/>
        <end position="258"/>
    </location>
</feature>
<feature type="compositionally biased region" description="Low complexity" evidence="1">
    <location>
        <begin position="19"/>
        <end position="37"/>
    </location>
</feature>
<dbReference type="Proteomes" id="UP000516421">
    <property type="component" value="Chromosome"/>
</dbReference>
<dbReference type="KEGG" id="rama:IDM48_08835"/>
<feature type="transmembrane region" description="Helical" evidence="2">
    <location>
        <begin position="146"/>
        <end position="170"/>
    </location>
</feature>
<evidence type="ECO:0000256" key="1">
    <source>
        <dbReference type="SAM" id="MobiDB-lite"/>
    </source>
</evidence>
<evidence type="ECO:0000313" key="3">
    <source>
        <dbReference type="EMBL" id="QNV39476.1"/>
    </source>
</evidence>
<protein>
    <submittedName>
        <fullName evidence="3">TIGR01906 family membrane protein</fullName>
    </submittedName>
</protein>
<dbReference type="Pfam" id="PF07314">
    <property type="entry name" value="Lit"/>
    <property type="match status" value="1"/>
</dbReference>
<accession>A0A7H2BII0</accession>
<evidence type="ECO:0000256" key="2">
    <source>
        <dbReference type="SAM" id="Phobius"/>
    </source>
</evidence>
<sequence>MALRSTKGSVSASEGNEWSKLSPAISSKKPAASTASADELLNARRAERTYKVDSAAVSGTADSVFGGHDSPVDSVEPFKPVAFSGEKVEEKTTGSEATSVSSAAPVDQSVRFSTIAEKEEEAQRRAEVREIAVKDRPKALKLRATLIALTIPFVTLMLAIRGVASAPFLWLTYHRPGFPEDSYGFSPDERMTYGSYGMDYVRNLAPESYLANLKTAGGHNLFLSSEVGHMSDVKMVLWWATLGTLLLVVLALLASRSLRNRAPGVIRKSLFAGALIALVLMIALGVLGALGWETLFETFHHVLFPQGNWQFRMSDTLIRLYPPQFWVDAAIAVAAITLLISLLLLALTWPTKYRRELAKRRAEERLELRRRLTEGV</sequence>
<reference evidence="3 4" key="1">
    <citation type="submission" date="2020-09" db="EMBL/GenBank/DDBJ databases">
        <title>Investigation of environmental microbe.</title>
        <authorList>
            <person name="Ou Y."/>
            <person name="Kang Q."/>
        </authorList>
    </citation>
    <scope>NUCLEOTIDE SEQUENCE [LARGE SCALE GENOMIC DNA]</scope>
    <source>
        <strain evidence="3 4">KJZ-9</strain>
    </source>
</reference>